<name>A0A397SHL4_9GLOM</name>
<sequence>MCLTFSLSNWTLIKVKLDILVYFIAYITPIKFKTWFVNFIIKVNTVIYILYYIHVGLIINIRKFFNVKICVNL</sequence>
<gene>
    <name evidence="2" type="ORF">C1645_781207</name>
</gene>
<evidence type="ECO:0000313" key="3">
    <source>
        <dbReference type="Proteomes" id="UP000265703"/>
    </source>
</evidence>
<proteinExistence type="predicted"/>
<keyword evidence="1" id="KW-0472">Membrane</keyword>
<dbReference type="Proteomes" id="UP000265703">
    <property type="component" value="Unassembled WGS sequence"/>
</dbReference>
<accession>A0A397SHL4</accession>
<dbReference type="AlphaFoldDB" id="A0A397SHL4"/>
<evidence type="ECO:0000313" key="2">
    <source>
        <dbReference type="EMBL" id="RIA85760.1"/>
    </source>
</evidence>
<comment type="caution">
    <text evidence="2">The sequence shown here is derived from an EMBL/GenBank/DDBJ whole genome shotgun (WGS) entry which is preliminary data.</text>
</comment>
<evidence type="ECO:0000256" key="1">
    <source>
        <dbReference type="SAM" id="Phobius"/>
    </source>
</evidence>
<protein>
    <submittedName>
        <fullName evidence="2">Uncharacterized protein</fullName>
    </submittedName>
</protein>
<keyword evidence="1" id="KW-1133">Transmembrane helix</keyword>
<dbReference type="EMBL" id="QKYT01000406">
    <property type="protein sequence ID" value="RIA85760.1"/>
    <property type="molecule type" value="Genomic_DNA"/>
</dbReference>
<organism evidence="2 3">
    <name type="scientific">Glomus cerebriforme</name>
    <dbReference type="NCBI Taxonomy" id="658196"/>
    <lineage>
        <taxon>Eukaryota</taxon>
        <taxon>Fungi</taxon>
        <taxon>Fungi incertae sedis</taxon>
        <taxon>Mucoromycota</taxon>
        <taxon>Glomeromycotina</taxon>
        <taxon>Glomeromycetes</taxon>
        <taxon>Glomerales</taxon>
        <taxon>Glomeraceae</taxon>
        <taxon>Glomus</taxon>
    </lineage>
</organism>
<feature type="transmembrane region" description="Helical" evidence="1">
    <location>
        <begin position="35"/>
        <end position="59"/>
    </location>
</feature>
<feature type="transmembrane region" description="Helical" evidence="1">
    <location>
        <begin position="12"/>
        <end position="29"/>
    </location>
</feature>
<keyword evidence="1" id="KW-0812">Transmembrane</keyword>
<keyword evidence="3" id="KW-1185">Reference proteome</keyword>
<reference evidence="2 3" key="1">
    <citation type="submission" date="2018-06" db="EMBL/GenBank/DDBJ databases">
        <title>Comparative genomics reveals the genomic features of Rhizophagus irregularis, R. cerebriforme, R. diaphanum and Gigaspora rosea, and their symbiotic lifestyle signature.</title>
        <authorList>
            <person name="Morin E."/>
            <person name="San Clemente H."/>
            <person name="Chen E.C.H."/>
            <person name="De La Providencia I."/>
            <person name="Hainaut M."/>
            <person name="Kuo A."/>
            <person name="Kohler A."/>
            <person name="Murat C."/>
            <person name="Tang N."/>
            <person name="Roy S."/>
            <person name="Loubradou J."/>
            <person name="Henrissat B."/>
            <person name="Grigoriev I.V."/>
            <person name="Corradi N."/>
            <person name="Roux C."/>
            <person name="Martin F.M."/>
        </authorList>
    </citation>
    <scope>NUCLEOTIDE SEQUENCE [LARGE SCALE GENOMIC DNA]</scope>
    <source>
        <strain evidence="2 3">DAOM 227022</strain>
    </source>
</reference>